<dbReference type="EMBL" id="BK015343">
    <property type="protein sequence ID" value="DAE02218.1"/>
    <property type="molecule type" value="Genomic_DNA"/>
</dbReference>
<organism evidence="1">
    <name type="scientific">Myoviridae sp. ctiil21</name>
    <dbReference type="NCBI Taxonomy" id="2825153"/>
    <lineage>
        <taxon>Viruses</taxon>
        <taxon>Duplodnaviria</taxon>
        <taxon>Heunggongvirae</taxon>
        <taxon>Uroviricota</taxon>
        <taxon>Caudoviricetes</taxon>
    </lineage>
</organism>
<evidence type="ECO:0000313" key="1">
    <source>
        <dbReference type="EMBL" id="DAE02218.1"/>
    </source>
</evidence>
<reference evidence="1" key="1">
    <citation type="journal article" date="2021" name="Proc. Natl. Acad. Sci. U.S.A.">
        <title>A Catalog of Tens of Thousands of Viruses from Human Metagenomes Reveals Hidden Associations with Chronic Diseases.</title>
        <authorList>
            <person name="Tisza M.J."/>
            <person name="Buck C.B."/>
        </authorList>
    </citation>
    <scope>NUCLEOTIDE SEQUENCE</scope>
    <source>
        <strain evidence="1">Ctiil21</strain>
    </source>
</reference>
<accession>A0A8S5P5D9</accession>
<proteinExistence type="predicted"/>
<sequence length="64" mass="7958">MDNSDGKIIARFLRILCEIFAHFLRVFRQQTWYDGNVENCIERNQSSPYRWRAFYLPEREEEWI</sequence>
<protein>
    <submittedName>
        <fullName evidence="1">Uncharacterized protein</fullName>
    </submittedName>
</protein>
<name>A0A8S5P5D9_9CAUD</name>